<dbReference type="InterPro" id="IPR018772">
    <property type="entry name" value="Transcription_activator_HlyU"/>
</dbReference>
<protein>
    <recommendedName>
        <fullName evidence="4">Transcriptional activator HlyU</fullName>
    </recommendedName>
</protein>
<dbReference type="AlphaFoldDB" id="A0A6B3RQV2"/>
<gene>
    <name evidence="2" type="ORF">G3572_16700</name>
</gene>
<accession>A0A6B3RQV2</accession>
<keyword evidence="3" id="KW-1185">Reference proteome</keyword>
<dbReference type="RefSeq" id="WP_164613985.1">
    <property type="nucleotide sequence ID" value="NZ_JAAIKE010000006.1"/>
</dbReference>
<dbReference type="Proteomes" id="UP000481421">
    <property type="component" value="Unassembled WGS sequence"/>
</dbReference>
<reference evidence="2 3" key="1">
    <citation type="submission" date="2020-02" db="EMBL/GenBank/DDBJ databases">
        <title>Rhodobacter algicola sp. nov., isolated from microalga culture.</title>
        <authorList>
            <person name="Park C.-Y."/>
        </authorList>
    </citation>
    <scope>NUCLEOTIDE SEQUENCE [LARGE SCALE GENOMIC DNA]</scope>
    <source>
        <strain evidence="2 3">ETT8</strain>
    </source>
</reference>
<feature type="region of interest" description="Disordered" evidence="1">
    <location>
        <begin position="1"/>
        <end position="20"/>
    </location>
</feature>
<evidence type="ECO:0000313" key="2">
    <source>
        <dbReference type="EMBL" id="NEX47851.1"/>
    </source>
</evidence>
<evidence type="ECO:0000313" key="3">
    <source>
        <dbReference type="Proteomes" id="UP000481421"/>
    </source>
</evidence>
<evidence type="ECO:0000256" key="1">
    <source>
        <dbReference type="SAM" id="MobiDB-lite"/>
    </source>
</evidence>
<name>A0A6B3RQV2_9RHOB</name>
<dbReference type="Pfam" id="PF10115">
    <property type="entry name" value="HlyU"/>
    <property type="match status" value="1"/>
</dbReference>
<organism evidence="2 3">
    <name type="scientific">Pseudotabrizicola algicola</name>
    <dbReference type="NCBI Taxonomy" id="2709381"/>
    <lineage>
        <taxon>Bacteria</taxon>
        <taxon>Pseudomonadati</taxon>
        <taxon>Pseudomonadota</taxon>
        <taxon>Alphaproteobacteria</taxon>
        <taxon>Rhodobacterales</taxon>
        <taxon>Paracoccaceae</taxon>
        <taxon>Pseudotabrizicola</taxon>
    </lineage>
</organism>
<comment type="caution">
    <text evidence="2">The sequence shown here is derived from an EMBL/GenBank/DDBJ whole genome shotgun (WGS) entry which is preliminary data.</text>
</comment>
<proteinExistence type="predicted"/>
<dbReference type="EMBL" id="JAAIKE010000006">
    <property type="protein sequence ID" value="NEX47851.1"/>
    <property type="molecule type" value="Genomic_DNA"/>
</dbReference>
<sequence>MPSFLSRLFGKSDTPAPEAEPILHNDFRIFPEPIKEGSIFRIAARVERTVNGEVKTHHLIRADTRPSHDEAVEASVAKAKQAIDQLGDGLFS</sequence>
<evidence type="ECO:0008006" key="4">
    <source>
        <dbReference type="Google" id="ProtNLM"/>
    </source>
</evidence>